<feature type="compositionally biased region" description="Polar residues" evidence="1">
    <location>
        <begin position="185"/>
        <end position="197"/>
    </location>
</feature>
<gene>
    <name evidence="2" type="ORF">NDU88_003117</name>
</gene>
<feature type="compositionally biased region" description="Low complexity" evidence="1">
    <location>
        <begin position="166"/>
        <end position="179"/>
    </location>
</feature>
<comment type="caution">
    <text evidence="2">The sequence shown here is derived from an EMBL/GenBank/DDBJ whole genome shotgun (WGS) entry which is preliminary data.</text>
</comment>
<evidence type="ECO:0000256" key="1">
    <source>
        <dbReference type="SAM" id="MobiDB-lite"/>
    </source>
</evidence>
<accession>A0AAV7MQV1</accession>
<protein>
    <submittedName>
        <fullName evidence="2">Uncharacterized protein</fullName>
    </submittedName>
</protein>
<sequence>MVLHHLQCMYGSQRNDHQLKHCWADLITMEQDLMDHLGIVIGAPVVHRFGALFFLQCLTGGPALYTVREMASFEDPDNSPANMTPIQVHEFQRRTMRYQHILLVESGFRRMAQRYRNKQASGAWRAFPQGGPTLPTTATTSTTTISTQVAPPTAGTVVPTNYAVAPGPSSGTPSGQPTGIDSTRPHTSSAGTQTAPTATVDPTAFQELECKMDRALRKISHLSRDVRHMNRHVQSIKRTLQRANL</sequence>
<feature type="region of interest" description="Disordered" evidence="1">
    <location>
        <begin position="124"/>
        <end position="198"/>
    </location>
</feature>
<reference evidence="2" key="1">
    <citation type="journal article" date="2022" name="bioRxiv">
        <title>Sequencing and chromosome-scale assembly of the giantPleurodeles waltlgenome.</title>
        <authorList>
            <person name="Brown T."/>
            <person name="Elewa A."/>
            <person name="Iarovenko S."/>
            <person name="Subramanian E."/>
            <person name="Araus A.J."/>
            <person name="Petzold A."/>
            <person name="Susuki M."/>
            <person name="Suzuki K.-i.T."/>
            <person name="Hayashi T."/>
            <person name="Toyoda A."/>
            <person name="Oliveira C."/>
            <person name="Osipova E."/>
            <person name="Leigh N.D."/>
            <person name="Simon A."/>
            <person name="Yun M.H."/>
        </authorList>
    </citation>
    <scope>NUCLEOTIDE SEQUENCE</scope>
    <source>
        <strain evidence="2">20211129_DDA</strain>
        <tissue evidence="2">Liver</tissue>
    </source>
</reference>
<proteinExistence type="predicted"/>
<evidence type="ECO:0000313" key="3">
    <source>
        <dbReference type="Proteomes" id="UP001066276"/>
    </source>
</evidence>
<feature type="compositionally biased region" description="Low complexity" evidence="1">
    <location>
        <begin position="132"/>
        <end position="147"/>
    </location>
</feature>
<dbReference type="Proteomes" id="UP001066276">
    <property type="component" value="Chromosome 9"/>
</dbReference>
<keyword evidence="3" id="KW-1185">Reference proteome</keyword>
<organism evidence="2 3">
    <name type="scientific">Pleurodeles waltl</name>
    <name type="common">Iberian ribbed newt</name>
    <dbReference type="NCBI Taxonomy" id="8319"/>
    <lineage>
        <taxon>Eukaryota</taxon>
        <taxon>Metazoa</taxon>
        <taxon>Chordata</taxon>
        <taxon>Craniata</taxon>
        <taxon>Vertebrata</taxon>
        <taxon>Euteleostomi</taxon>
        <taxon>Amphibia</taxon>
        <taxon>Batrachia</taxon>
        <taxon>Caudata</taxon>
        <taxon>Salamandroidea</taxon>
        <taxon>Salamandridae</taxon>
        <taxon>Pleurodelinae</taxon>
        <taxon>Pleurodeles</taxon>
    </lineage>
</organism>
<dbReference type="AlphaFoldDB" id="A0AAV7MQV1"/>
<name>A0AAV7MQV1_PLEWA</name>
<dbReference type="EMBL" id="JANPWB010000013">
    <property type="protein sequence ID" value="KAJ1105712.1"/>
    <property type="molecule type" value="Genomic_DNA"/>
</dbReference>
<evidence type="ECO:0000313" key="2">
    <source>
        <dbReference type="EMBL" id="KAJ1105712.1"/>
    </source>
</evidence>